<evidence type="ECO:0000256" key="1">
    <source>
        <dbReference type="SAM" id="Phobius"/>
    </source>
</evidence>
<evidence type="ECO:0000313" key="2">
    <source>
        <dbReference type="EMBL" id="GIF81099.1"/>
    </source>
</evidence>
<feature type="transmembrane region" description="Helical" evidence="1">
    <location>
        <begin position="27"/>
        <end position="47"/>
    </location>
</feature>
<reference evidence="2 3" key="1">
    <citation type="submission" date="2021-01" db="EMBL/GenBank/DDBJ databases">
        <title>Whole genome shotgun sequence of Catellatospora bangladeshensis NBRC 107357.</title>
        <authorList>
            <person name="Komaki H."/>
            <person name="Tamura T."/>
        </authorList>
    </citation>
    <scope>NUCLEOTIDE SEQUENCE [LARGE SCALE GENOMIC DNA]</scope>
    <source>
        <strain evidence="2 3">NBRC 107357</strain>
    </source>
</reference>
<keyword evidence="1" id="KW-1133">Transmembrane helix</keyword>
<evidence type="ECO:0000313" key="3">
    <source>
        <dbReference type="Proteomes" id="UP000601223"/>
    </source>
</evidence>
<protein>
    <recommendedName>
        <fullName evidence="4">Sel1 repeat family protein</fullName>
    </recommendedName>
</protein>
<evidence type="ECO:0008006" key="4">
    <source>
        <dbReference type="Google" id="ProtNLM"/>
    </source>
</evidence>
<dbReference type="Gene3D" id="1.25.40.10">
    <property type="entry name" value="Tetratricopeptide repeat domain"/>
    <property type="match status" value="1"/>
</dbReference>
<accession>A0A8J3JPW0</accession>
<dbReference type="AlphaFoldDB" id="A0A8J3JPW0"/>
<organism evidence="2 3">
    <name type="scientific">Catellatospora bangladeshensis</name>
    <dbReference type="NCBI Taxonomy" id="310355"/>
    <lineage>
        <taxon>Bacteria</taxon>
        <taxon>Bacillati</taxon>
        <taxon>Actinomycetota</taxon>
        <taxon>Actinomycetes</taxon>
        <taxon>Micromonosporales</taxon>
        <taxon>Micromonosporaceae</taxon>
        <taxon>Catellatospora</taxon>
    </lineage>
</organism>
<dbReference type="InterPro" id="IPR011990">
    <property type="entry name" value="TPR-like_helical_dom_sf"/>
</dbReference>
<dbReference type="SUPFAM" id="SSF81901">
    <property type="entry name" value="HCP-like"/>
    <property type="match status" value="1"/>
</dbReference>
<dbReference type="RefSeq" id="WP_203745286.1">
    <property type="nucleotide sequence ID" value="NZ_BONF01000011.1"/>
</dbReference>
<keyword evidence="1" id="KW-0472">Membrane</keyword>
<proteinExistence type="predicted"/>
<dbReference type="EMBL" id="BONF01000011">
    <property type="protein sequence ID" value="GIF81099.1"/>
    <property type="molecule type" value="Genomic_DNA"/>
</dbReference>
<name>A0A8J3JPW0_9ACTN</name>
<sequence length="154" mass="16651">MVLFVAAAVLTIWGFAADSGGLRTAGWIVWGLGVLWVWVTSGGRFGLRATMVRRMLRDTGQLALAAAQGDPVAMRTLGLAYKINGDLDAAELWLRRAAEAGDAEALFDMGRLVEQHRGLAESEEWFRGAAERGHAVARAMFAEGGVFHPDRPRG</sequence>
<keyword evidence="1" id="KW-0812">Transmembrane</keyword>
<gene>
    <name evidence="2" type="ORF">Cba03nite_24480</name>
</gene>
<comment type="caution">
    <text evidence="2">The sequence shown here is derived from an EMBL/GenBank/DDBJ whole genome shotgun (WGS) entry which is preliminary data.</text>
</comment>
<keyword evidence="3" id="KW-1185">Reference proteome</keyword>
<dbReference type="Proteomes" id="UP000601223">
    <property type="component" value="Unassembled WGS sequence"/>
</dbReference>